<sequence length="13" mass="1610">MVFGTQEVRWIML</sequence>
<reference evidence="1" key="1">
    <citation type="submission" date="2014-11" db="EMBL/GenBank/DDBJ databases">
        <authorList>
            <person name="Amaro Gonzalez C."/>
        </authorList>
    </citation>
    <scope>NUCLEOTIDE SEQUENCE</scope>
</reference>
<accession>A0A0E9TKH3</accession>
<reference evidence="1" key="2">
    <citation type="journal article" date="2015" name="Fish Shellfish Immunol.">
        <title>Early steps in the European eel (Anguilla anguilla)-Vibrio vulnificus interaction in the gills: Role of the RtxA13 toxin.</title>
        <authorList>
            <person name="Callol A."/>
            <person name="Pajuelo D."/>
            <person name="Ebbesson L."/>
            <person name="Teles M."/>
            <person name="MacKenzie S."/>
            <person name="Amaro C."/>
        </authorList>
    </citation>
    <scope>NUCLEOTIDE SEQUENCE</scope>
</reference>
<organism evidence="1">
    <name type="scientific">Anguilla anguilla</name>
    <name type="common">European freshwater eel</name>
    <name type="synonym">Muraena anguilla</name>
    <dbReference type="NCBI Taxonomy" id="7936"/>
    <lineage>
        <taxon>Eukaryota</taxon>
        <taxon>Metazoa</taxon>
        <taxon>Chordata</taxon>
        <taxon>Craniata</taxon>
        <taxon>Vertebrata</taxon>
        <taxon>Euteleostomi</taxon>
        <taxon>Actinopterygii</taxon>
        <taxon>Neopterygii</taxon>
        <taxon>Teleostei</taxon>
        <taxon>Anguilliformes</taxon>
        <taxon>Anguillidae</taxon>
        <taxon>Anguilla</taxon>
    </lineage>
</organism>
<name>A0A0E9TKH3_ANGAN</name>
<protein>
    <submittedName>
        <fullName evidence="1">Uncharacterized protein</fullName>
    </submittedName>
</protein>
<dbReference type="EMBL" id="GBXM01054388">
    <property type="protein sequence ID" value="JAH54189.1"/>
    <property type="molecule type" value="Transcribed_RNA"/>
</dbReference>
<evidence type="ECO:0000313" key="1">
    <source>
        <dbReference type="EMBL" id="JAH54189.1"/>
    </source>
</evidence>
<proteinExistence type="predicted"/>